<comment type="caution">
    <text evidence="2">The sequence shown here is derived from an EMBL/GenBank/DDBJ whole genome shotgun (WGS) entry which is preliminary data.</text>
</comment>
<dbReference type="EMBL" id="JXTC01000767">
    <property type="protein sequence ID" value="PON38022.1"/>
    <property type="molecule type" value="Genomic_DNA"/>
</dbReference>
<protein>
    <recommendedName>
        <fullName evidence="1">Tf2-1-like SH3-like domain-containing protein</fullName>
    </recommendedName>
</protein>
<dbReference type="InParanoid" id="A0A2P5ANB5"/>
<accession>A0A2P5ANB5</accession>
<proteinExistence type="predicted"/>
<dbReference type="Proteomes" id="UP000237000">
    <property type="component" value="Unassembled WGS sequence"/>
</dbReference>
<evidence type="ECO:0000313" key="2">
    <source>
        <dbReference type="EMBL" id="PON38022.1"/>
    </source>
</evidence>
<evidence type="ECO:0000259" key="1">
    <source>
        <dbReference type="Pfam" id="PF24626"/>
    </source>
</evidence>
<keyword evidence="3" id="KW-1185">Reference proteome</keyword>
<organism evidence="2 3">
    <name type="scientific">Trema orientale</name>
    <name type="common">Charcoal tree</name>
    <name type="synonym">Celtis orientalis</name>
    <dbReference type="NCBI Taxonomy" id="63057"/>
    <lineage>
        <taxon>Eukaryota</taxon>
        <taxon>Viridiplantae</taxon>
        <taxon>Streptophyta</taxon>
        <taxon>Embryophyta</taxon>
        <taxon>Tracheophyta</taxon>
        <taxon>Spermatophyta</taxon>
        <taxon>Magnoliopsida</taxon>
        <taxon>eudicotyledons</taxon>
        <taxon>Gunneridae</taxon>
        <taxon>Pentapetalae</taxon>
        <taxon>rosids</taxon>
        <taxon>fabids</taxon>
        <taxon>Rosales</taxon>
        <taxon>Cannabaceae</taxon>
        <taxon>Trema</taxon>
    </lineage>
</organism>
<dbReference type="OrthoDB" id="1738613at2759"/>
<gene>
    <name evidence="2" type="ORF">TorRG33x02_346050</name>
</gene>
<name>A0A2P5ANB5_TREOI</name>
<reference evidence="3" key="1">
    <citation type="submission" date="2016-06" db="EMBL/GenBank/DDBJ databases">
        <title>Parallel loss of symbiosis genes in relatives of nitrogen-fixing non-legume Parasponia.</title>
        <authorList>
            <person name="Van Velzen R."/>
            <person name="Holmer R."/>
            <person name="Bu F."/>
            <person name="Rutten L."/>
            <person name="Van Zeijl A."/>
            <person name="Liu W."/>
            <person name="Santuari L."/>
            <person name="Cao Q."/>
            <person name="Sharma T."/>
            <person name="Shen D."/>
            <person name="Roswanjaya Y."/>
            <person name="Wardhani T."/>
            <person name="Kalhor M.S."/>
            <person name="Jansen J."/>
            <person name="Van den Hoogen J."/>
            <person name="Gungor B."/>
            <person name="Hartog M."/>
            <person name="Hontelez J."/>
            <person name="Verver J."/>
            <person name="Yang W.-C."/>
            <person name="Schijlen E."/>
            <person name="Repin R."/>
            <person name="Schilthuizen M."/>
            <person name="Schranz E."/>
            <person name="Heidstra R."/>
            <person name="Miyata K."/>
            <person name="Fedorova E."/>
            <person name="Kohlen W."/>
            <person name="Bisseling T."/>
            <person name="Smit S."/>
            <person name="Geurts R."/>
        </authorList>
    </citation>
    <scope>NUCLEOTIDE SEQUENCE [LARGE SCALE GENOMIC DNA]</scope>
    <source>
        <strain evidence="3">cv. RG33-2</strain>
    </source>
</reference>
<dbReference type="AlphaFoldDB" id="A0A2P5ANB5"/>
<feature type="domain" description="Tf2-1-like SH3-like" evidence="1">
    <location>
        <begin position="2"/>
        <end position="55"/>
    </location>
</feature>
<dbReference type="InterPro" id="IPR056924">
    <property type="entry name" value="SH3_Tf2-1"/>
</dbReference>
<sequence length="147" mass="16794">MRKERFLAQRHSKLLPRGDGRFQVIERINDNAYKLKFPNEYNVSASFYIFDLSPFDIGDDSRTNPFHGRGNNENKGATPKDLLHVSVGPIVRARLKGSKKHLMGSIQETWADSKLVKSKIGPREDQGLVKSSRQLKELGNSWRGRMI</sequence>
<evidence type="ECO:0000313" key="3">
    <source>
        <dbReference type="Proteomes" id="UP000237000"/>
    </source>
</evidence>
<dbReference type="Pfam" id="PF24626">
    <property type="entry name" value="SH3_Tf2-1"/>
    <property type="match status" value="1"/>
</dbReference>
<feature type="non-terminal residue" evidence="2">
    <location>
        <position position="147"/>
    </location>
</feature>